<dbReference type="InParanoid" id="A0A3R7DP88"/>
<dbReference type="EMBL" id="NIRI02000042">
    <property type="protein sequence ID" value="KAG5448198.1"/>
    <property type="molecule type" value="Genomic_DNA"/>
</dbReference>
<comment type="caution">
    <text evidence="1">The sequence shown here is derived from an EMBL/GenBank/DDBJ whole genome shotgun (WGS) entry which is preliminary data.</text>
</comment>
<dbReference type="AlphaFoldDB" id="A0A3R7DP88"/>
<reference evidence="1 2" key="1">
    <citation type="journal article" date="2018" name="Biotechnol. Adv.">
        <title>Improved genomic resources and new bioinformatic workflow for the carcinogenic parasite Clonorchis sinensis: Biotechnological implications.</title>
        <authorList>
            <person name="Wang D."/>
            <person name="Korhonen P.K."/>
            <person name="Gasser R.B."/>
            <person name="Young N.D."/>
        </authorList>
    </citation>
    <scope>NUCLEOTIDE SEQUENCE [LARGE SCALE GENOMIC DNA]</scope>
    <source>
        <strain evidence="1">Cs-k2</strain>
    </source>
</reference>
<accession>A0A3R7DP88</accession>
<organism evidence="1 2">
    <name type="scientific">Clonorchis sinensis</name>
    <name type="common">Chinese liver fluke</name>
    <dbReference type="NCBI Taxonomy" id="79923"/>
    <lineage>
        <taxon>Eukaryota</taxon>
        <taxon>Metazoa</taxon>
        <taxon>Spiralia</taxon>
        <taxon>Lophotrochozoa</taxon>
        <taxon>Platyhelminthes</taxon>
        <taxon>Trematoda</taxon>
        <taxon>Digenea</taxon>
        <taxon>Opisthorchiida</taxon>
        <taxon>Opisthorchiata</taxon>
        <taxon>Opisthorchiidae</taxon>
        <taxon>Clonorchis</taxon>
    </lineage>
</organism>
<name>A0A3R7DP88_CLOSI</name>
<dbReference type="Proteomes" id="UP000286415">
    <property type="component" value="Unassembled WGS sequence"/>
</dbReference>
<gene>
    <name evidence="1" type="ORF">CSKR_105703</name>
</gene>
<sequence>MNGRPPALAQFLWRFRNTRDDFDEYTHLHINLALVRDSPGISRSSRSAEGAVPGRLMFCLLRYSRYCDTLYRHCMMSPKKGETGLGPSKKFSETLGTRSVFIHHTEQFFLYVTLLINQ</sequence>
<protein>
    <submittedName>
        <fullName evidence="1">Uncharacterized protein</fullName>
    </submittedName>
</protein>
<keyword evidence="2" id="KW-1185">Reference proteome</keyword>
<evidence type="ECO:0000313" key="1">
    <source>
        <dbReference type="EMBL" id="KAG5448198.1"/>
    </source>
</evidence>
<proteinExistence type="predicted"/>
<reference evidence="1 2" key="2">
    <citation type="journal article" date="2021" name="Genomics">
        <title>High-quality reference genome for Clonorchis sinensis.</title>
        <authorList>
            <person name="Young N.D."/>
            <person name="Stroehlein A.J."/>
            <person name="Kinkar L."/>
            <person name="Wang T."/>
            <person name="Sohn W.M."/>
            <person name="Chang B.C.H."/>
            <person name="Kaur P."/>
            <person name="Weisz D."/>
            <person name="Dudchenko O."/>
            <person name="Aiden E.L."/>
            <person name="Korhonen P.K."/>
            <person name="Gasser R.B."/>
        </authorList>
    </citation>
    <scope>NUCLEOTIDE SEQUENCE [LARGE SCALE GENOMIC DNA]</scope>
    <source>
        <strain evidence="1">Cs-k2</strain>
    </source>
</reference>
<evidence type="ECO:0000313" key="2">
    <source>
        <dbReference type="Proteomes" id="UP000286415"/>
    </source>
</evidence>